<dbReference type="Pfam" id="PF01963">
    <property type="entry name" value="TraB_PrgY_gumN"/>
    <property type="match status" value="1"/>
</dbReference>
<dbReference type="CDD" id="cd14789">
    <property type="entry name" value="Tiki"/>
    <property type="match status" value="1"/>
</dbReference>
<dbReference type="Proteomes" id="UP001652542">
    <property type="component" value="Unassembled WGS sequence"/>
</dbReference>
<proteinExistence type="predicted"/>
<dbReference type="RefSeq" id="WP_263735182.1">
    <property type="nucleotide sequence ID" value="NZ_JAOWKY010000003.1"/>
</dbReference>
<dbReference type="InterPro" id="IPR047111">
    <property type="entry name" value="YbaP-like"/>
</dbReference>
<feature type="chain" id="PRO_5046467971" evidence="1">
    <location>
        <begin position="23"/>
        <end position="333"/>
    </location>
</feature>
<dbReference type="PANTHER" id="PTHR40590">
    <property type="entry name" value="CYTOPLASMIC PROTEIN-RELATED"/>
    <property type="match status" value="1"/>
</dbReference>
<dbReference type="InterPro" id="IPR002816">
    <property type="entry name" value="TraB/PrgY/GumN_fam"/>
</dbReference>
<keyword evidence="1" id="KW-0732">Signal</keyword>
<evidence type="ECO:0000256" key="1">
    <source>
        <dbReference type="SAM" id="SignalP"/>
    </source>
</evidence>
<feature type="signal peptide" evidence="1">
    <location>
        <begin position="1"/>
        <end position="22"/>
    </location>
</feature>
<sequence length="333" mass="36601">MTSPFRLALALAAFLSPGTTWAQCAGQNLLDAMPPDAFAALEASSESHPYATGNRYVATKGDNIIHFVGTLHVYDSRMDEPLERLKSVIAHSDAIYVEATDAEQQQLKSEIAKRPELIFATEGATLPERLGQEDWTLLSGELAARGMPAVLASKLRPWYATAILGLPPCAIKELGGKANGLDKLIMDEAANARVPVFALEPYDAAIRVFTDMDDADQLDILRSSLPLLSESENVYETLIESYFGEKNRLFWEYTRERSVAESPEDPETAAADFARMEDALLIRRNYSWIDPILKAAEGNEIIVAVGAAHLSGVNGLLALVEEHGYRIDRESFE</sequence>
<accession>A0ABT2ZEF3</accession>
<evidence type="ECO:0000313" key="3">
    <source>
        <dbReference type="Proteomes" id="UP001652542"/>
    </source>
</evidence>
<comment type="caution">
    <text evidence="2">The sequence shown here is derived from an EMBL/GenBank/DDBJ whole genome shotgun (WGS) entry which is preliminary data.</text>
</comment>
<dbReference type="PANTHER" id="PTHR40590:SF1">
    <property type="entry name" value="CYTOPLASMIC PROTEIN"/>
    <property type="match status" value="1"/>
</dbReference>
<protein>
    <submittedName>
        <fullName evidence="2">TraB/GumN family protein</fullName>
    </submittedName>
</protein>
<keyword evidence="3" id="KW-1185">Reference proteome</keyword>
<evidence type="ECO:0000313" key="2">
    <source>
        <dbReference type="EMBL" id="MCV2869528.1"/>
    </source>
</evidence>
<name>A0ABT2ZEF3_9RHOB</name>
<reference evidence="2 3" key="1">
    <citation type="submission" date="2022-10" db="EMBL/GenBank/DDBJ databases">
        <title>Defluviimonas sp. nov., isolated from ocean surface water.</title>
        <authorList>
            <person name="He W."/>
            <person name="Wang L."/>
            <person name="Zhang D.-F."/>
        </authorList>
    </citation>
    <scope>NUCLEOTIDE SEQUENCE [LARGE SCALE GENOMIC DNA]</scope>
    <source>
        <strain evidence="2 3">WL0002</strain>
    </source>
</reference>
<gene>
    <name evidence="2" type="ORF">OEW28_12910</name>
</gene>
<dbReference type="EMBL" id="JAOWKY010000003">
    <property type="protein sequence ID" value="MCV2869528.1"/>
    <property type="molecule type" value="Genomic_DNA"/>
</dbReference>
<organism evidence="2 3">
    <name type="scientific">Albidovulum marisflavi</name>
    <dbReference type="NCBI Taxonomy" id="2984159"/>
    <lineage>
        <taxon>Bacteria</taxon>
        <taxon>Pseudomonadati</taxon>
        <taxon>Pseudomonadota</taxon>
        <taxon>Alphaproteobacteria</taxon>
        <taxon>Rhodobacterales</taxon>
        <taxon>Paracoccaceae</taxon>
        <taxon>Albidovulum</taxon>
    </lineage>
</organism>